<evidence type="ECO:0000313" key="6">
    <source>
        <dbReference type="EMBL" id="MFC6007596.1"/>
    </source>
</evidence>
<proteinExistence type="inferred from homology"/>
<dbReference type="EMBL" id="JBHSRD010000004">
    <property type="protein sequence ID" value="MFC6007596.1"/>
    <property type="molecule type" value="Genomic_DNA"/>
</dbReference>
<evidence type="ECO:0000313" key="7">
    <source>
        <dbReference type="Proteomes" id="UP001596189"/>
    </source>
</evidence>
<organism evidence="6 7">
    <name type="scientific">Angustibacter luteus</name>
    <dbReference type="NCBI Taxonomy" id="658456"/>
    <lineage>
        <taxon>Bacteria</taxon>
        <taxon>Bacillati</taxon>
        <taxon>Actinomycetota</taxon>
        <taxon>Actinomycetes</taxon>
        <taxon>Kineosporiales</taxon>
        <taxon>Kineosporiaceae</taxon>
    </lineage>
</organism>
<comment type="caution">
    <text evidence="6">The sequence shown here is derived from an EMBL/GenBank/DDBJ whole genome shotgun (WGS) entry which is preliminary data.</text>
</comment>
<evidence type="ECO:0000256" key="2">
    <source>
        <dbReference type="ARBA" id="ARBA00022516"/>
    </source>
</evidence>
<dbReference type="SUPFAM" id="SSF56784">
    <property type="entry name" value="HAD-like"/>
    <property type="match status" value="1"/>
</dbReference>
<dbReference type="InterPro" id="IPR036291">
    <property type="entry name" value="NAD(P)-bd_dom_sf"/>
</dbReference>
<keyword evidence="2" id="KW-0444">Lipid biosynthesis</keyword>
<accession>A0ABW1JE73</accession>
<keyword evidence="3" id="KW-0443">Lipid metabolism</keyword>
<reference evidence="7" key="1">
    <citation type="journal article" date="2019" name="Int. J. Syst. Evol. Microbiol.">
        <title>The Global Catalogue of Microorganisms (GCM) 10K type strain sequencing project: providing services to taxonomists for standard genome sequencing and annotation.</title>
        <authorList>
            <consortium name="The Broad Institute Genomics Platform"/>
            <consortium name="The Broad Institute Genome Sequencing Center for Infectious Disease"/>
            <person name="Wu L."/>
            <person name="Ma J."/>
        </authorList>
    </citation>
    <scope>NUCLEOTIDE SEQUENCE [LARGE SCALE GENOMIC DNA]</scope>
    <source>
        <strain evidence="7">KACC 14249</strain>
    </source>
</reference>
<dbReference type="Pfam" id="PF12710">
    <property type="entry name" value="HAD"/>
    <property type="match status" value="1"/>
</dbReference>
<dbReference type="NCBIfam" id="TIGR01488">
    <property type="entry name" value="HAD-SF-IB"/>
    <property type="match status" value="1"/>
</dbReference>
<dbReference type="PANTHER" id="PTHR11011:SF45">
    <property type="entry name" value="FATTY ACYL-COA REDUCTASE CG8306-RELATED"/>
    <property type="match status" value="1"/>
</dbReference>
<dbReference type="Gene3D" id="3.40.50.1000">
    <property type="entry name" value="HAD superfamily/HAD-like"/>
    <property type="match status" value="1"/>
</dbReference>
<gene>
    <name evidence="6" type="ORF">ACFQDO_10695</name>
</gene>
<dbReference type="Gene3D" id="1.20.1440.100">
    <property type="entry name" value="SG protein - dephosphorylation function"/>
    <property type="match status" value="1"/>
</dbReference>
<dbReference type="CDD" id="cd09071">
    <property type="entry name" value="FAR_C"/>
    <property type="match status" value="1"/>
</dbReference>
<sequence length="778" mass="86515">MRLQDQLDGRRILVTGVTGFVGEALLQRMLTELPGTQPVVLVRPKSGQPGRDRIAGLLAKPTFQTAAERAGGVDALLDRVEVIEGDLRNLPVLPTDLDVVIHCAGDVSFDPPIQEAFTTNVVGTHSLLQRVLEASADHPVHYVHVSTAYVGGRRRGAIPERSVAHEVDWRAERDAGLRLAQQIEDDSRRGDVLKRLSTEAEKEHGRAGPITAAQDAERRRREWVKKEQLKAGGERARSLGWTDVYTFTKAMGERVVEELTSGTSVDAPGAPAIPVSIVRPSIIESALVWPHPGWIEGFKMAEPIILAYGRGELPDMPAAPDSIVDIVPVDHVVNALLAVCATSPEPGRPDYFHVSSGARNPLTFRLLYELVREYFEHHPFDLGERGAVPLATWHFPGSHQAERLLTQGEAVHRLADRALGLLPRSDRAREFSRDLDRTRRRLEFLRRYLDLYRSYTQVELQFMDDHTLALHRALDPADLELFGFDTAVVDWTHYIRDVHCPSVTEPMRKYDVIRRKRQAAGDPGRRKIDGDAGEPGQKVLAVFDMDGTLLSSNVIETYLWLRLPELDGAGRAREIGRLLRRMPSYVGAERRDRGGFLRAVYRRYAGADLHELDSLVDEVIAPHVLERVSGAAMRRVREHRAAGHHTVLLTGAIRPLTRPLAPLFDHVVAAELAVDERGRATGYLASPPLVGESRAAWLVRYAEVNGYDLSRSFGYADSHSDLPLLRAVGRPTAVSPDVPLYRAARAARWPVETWRTPPATSRGRVPDVRHDTTGVSLP</sequence>
<dbReference type="SUPFAM" id="SSF51735">
    <property type="entry name" value="NAD(P)-binding Rossmann-fold domains"/>
    <property type="match status" value="1"/>
</dbReference>
<evidence type="ECO:0000256" key="3">
    <source>
        <dbReference type="ARBA" id="ARBA00023098"/>
    </source>
</evidence>
<dbReference type="RefSeq" id="WP_345715725.1">
    <property type="nucleotide sequence ID" value="NZ_BAABFP010000002.1"/>
</dbReference>
<name>A0ABW1JE73_9ACTN</name>
<dbReference type="InterPro" id="IPR013120">
    <property type="entry name" value="FAR_NAD-bd"/>
</dbReference>
<dbReference type="InterPro" id="IPR026055">
    <property type="entry name" value="FAR"/>
</dbReference>
<feature type="region of interest" description="Disordered" evidence="4">
    <location>
        <begin position="198"/>
        <end position="219"/>
    </location>
</feature>
<evidence type="ECO:0000259" key="5">
    <source>
        <dbReference type="Pfam" id="PF07993"/>
    </source>
</evidence>
<dbReference type="Pfam" id="PF07993">
    <property type="entry name" value="NAD_binding_4"/>
    <property type="match status" value="1"/>
</dbReference>
<dbReference type="InterPro" id="IPR036412">
    <property type="entry name" value="HAD-like_sf"/>
</dbReference>
<dbReference type="Proteomes" id="UP001596189">
    <property type="component" value="Unassembled WGS sequence"/>
</dbReference>
<evidence type="ECO:0000256" key="4">
    <source>
        <dbReference type="SAM" id="MobiDB-lite"/>
    </source>
</evidence>
<keyword evidence="7" id="KW-1185">Reference proteome</keyword>
<dbReference type="InterPro" id="IPR023214">
    <property type="entry name" value="HAD_sf"/>
</dbReference>
<feature type="domain" description="Thioester reductase (TE)" evidence="5">
    <location>
        <begin position="14"/>
        <end position="335"/>
    </location>
</feature>
<comment type="similarity">
    <text evidence="1">Belongs to the fatty acyl-CoA reductase family.</text>
</comment>
<evidence type="ECO:0000256" key="1">
    <source>
        <dbReference type="ARBA" id="ARBA00005928"/>
    </source>
</evidence>
<dbReference type="PANTHER" id="PTHR11011">
    <property type="entry name" value="MALE STERILITY PROTEIN 2-RELATED"/>
    <property type="match status" value="1"/>
</dbReference>
<protein>
    <submittedName>
        <fullName evidence="6">HAD-IB family phosphatase</fullName>
    </submittedName>
</protein>
<dbReference type="Gene3D" id="3.40.50.720">
    <property type="entry name" value="NAD(P)-binding Rossmann-like Domain"/>
    <property type="match status" value="1"/>
</dbReference>
<feature type="region of interest" description="Disordered" evidence="4">
    <location>
        <begin position="755"/>
        <end position="778"/>
    </location>
</feature>
<dbReference type="InterPro" id="IPR033640">
    <property type="entry name" value="FAR_C"/>
</dbReference>